<dbReference type="EMBL" id="SZYD01000019">
    <property type="protein sequence ID" value="KAD2393790.1"/>
    <property type="molecule type" value="Genomic_DNA"/>
</dbReference>
<dbReference type="InterPro" id="IPR050951">
    <property type="entry name" value="Retrovirus_Pol_polyprotein"/>
</dbReference>
<dbReference type="InterPro" id="IPR036397">
    <property type="entry name" value="RNaseH_sf"/>
</dbReference>
<keyword evidence="1" id="KW-0511">Multifunctional enzyme</keyword>
<dbReference type="Gene3D" id="3.30.420.10">
    <property type="entry name" value="Ribonuclease H-like superfamily/Ribonuclease H"/>
    <property type="match status" value="1"/>
</dbReference>
<dbReference type="InterPro" id="IPR041577">
    <property type="entry name" value="RT_RNaseH_2"/>
</dbReference>
<dbReference type="PANTHER" id="PTHR37984:SF5">
    <property type="entry name" value="PROTEIN NYNRIN-LIKE"/>
    <property type="match status" value="1"/>
</dbReference>
<dbReference type="Gene3D" id="3.30.70.270">
    <property type="match status" value="2"/>
</dbReference>
<dbReference type="InterPro" id="IPR001584">
    <property type="entry name" value="Integrase_cat-core"/>
</dbReference>
<dbReference type="InterPro" id="IPR016197">
    <property type="entry name" value="Chromo-like_dom_sf"/>
</dbReference>
<evidence type="ECO:0000256" key="1">
    <source>
        <dbReference type="ARBA" id="ARBA00023268"/>
    </source>
</evidence>
<dbReference type="Pfam" id="PF17919">
    <property type="entry name" value="RT_RNaseH_2"/>
    <property type="match status" value="1"/>
</dbReference>
<gene>
    <name evidence="3" type="ORF">E3N88_40767</name>
</gene>
<evidence type="ECO:0000313" key="4">
    <source>
        <dbReference type="Proteomes" id="UP000326396"/>
    </source>
</evidence>
<dbReference type="GO" id="GO:0003824">
    <property type="term" value="F:catalytic activity"/>
    <property type="evidence" value="ECO:0007669"/>
    <property type="project" value="UniProtKB-KW"/>
</dbReference>
<evidence type="ECO:0000259" key="2">
    <source>
        <dbReference type="PROSITE" id="PS50994"/>
    </source>
</evidence>
<dbReference type="InterPro" id="IPR012337">
    <property type="entry name" value="RNaseH-like_sf"/>
</dbReference>
<keyword evidence="4" id="KW-1185">Reference proteome</keyword>
<dbReference type="Pfam" id="PF00078">
    <property type="entry name" value="RVT_1"/>
    <property type="match status" value="1"/>
</dbReference>
<evidence type="ECO:0000313" key="3">
    <source>
        <dbReference type="EMBL" id="KAD2393790.1"/>
    </source>
</evidence>
<name>A0A5N6LNH7_9ASTR</name>
<comment type="caution">
    <text evidence="3">The sequence shown here is derived from an EMBL/GenBank/DDBJ whole genome shotgun (WGS) entry which is preliminary data.</text>
</comment>
<proteinExistence type="predicted"/>
<dbReference type="SUPFAM" id="SSF53098">
    <property type="entry name" value="Ribonuclease H-like"/>
    <property type="match status" value="1"/>
</dbReference>
<dbReference type="Gene3D" id="2.40.50.40">
    <property type="match status" value="1"/>
</dbReference>
<dbReference type="CDD" id="cd09274">
    <property type="entry name" value="RNase_HI_RT_Ty3"/>
    <property type="match status" value="1"/>
</dbReference>
<sequence>MNATFKNLIRKKVLIFFDDILVYSPDMAAHLLDLREVLSIMRCNKLMAKRSKCTFGGSQVEYLGHLISQQGVSTDAKKIEAVVQWPIPQNLKQLRGFLGLAGYYRRLIQSFGSIAKPLTELLEKDSFLWSEAAQVAFETLKQALSSAPVLALPDFTKPFVVETDASSKGLGAVLIQDHHPIAYISKALSTKQLMLSVYERTHQRSLKHLMDQAVTTPLQHSWLAKMQGYSYEIVYKKGVDNVAADALSRIPDTIFVVVDHLTKFAHFMALKHPYTAKQVAQVLMDNIFKMHGCPSSIVSDRDPIFLSRFWKGLMQLQGITLNMSSAYHPQSDGQTEVLNRCLETYLRCMTLGVPQSWDKWLSMAQYCYNTTWHSSIRMTPYQALYGVVPSLPNPLLPRPSNIASVQEFLQERQQLMGILKYSYKELKSLRNHRYSKLSPRYCGPFKILKKIGNVAYHLELPQQAQIHPWEPLAIVDRKLAKNGNVAVVKFLVHWKDQAVEDASWEDASDFQLRFPDFPI</sequence>
<reference evidence="3 4" key="1">
    <citation type="submission" date="2019-05" db="EMBL/GenBank/DDBJ databases">
        <title>Mikania micrantha, genome provides insights into the molecular mechanism of rapid growth.</title>
        <authorList>
            <person name="Liu B."/>
        </authorList>
    </citation>
    <scope>NUCLEOTIDE SEQUENCE [LARGE SCALE GENOMIC DNA]</scope>
    <source>
        <strain evidence="3">NLD-2019</strain>
        <tissue evidence="3">Leaf</tissue>
    </source>
</reference>
<feature type="domain" description="Integrase catalytic" evidence="2">
    <location>
        <begin position="213"/>
        <end position="388"/>
    </location>
</feature>
<dbReference type="InterPro" id="IPR000477">
    <property type="entry name" value="RT_dom"/>
</dbReference>
<accession>A0A5N6LNH7</accession>
<dbReference type="PANTHER" id="PTHR37984">
    <property type="entry name" value="PROTEIN CBG26694"/>
    <property type="match status" value="1"/>
</dbReference>
<dbReference type="InterPro" id="IPR056924">
    <property type="entry name" value="SH3_Tf2-1"/>
</dbReference>
<dbReference type="InterPro" id="IPR043502">
    <property type="entry name" value="DNA/RNA_pol_sf"/>
</dbReference>
<dbReference type="SUPFAM" id="SSF54160">
    <property type="entry name" value="Chromo domain-like"/>
    <property type="match status" value="1"/>
</dbReference>
<dbReference type="GO" id="GO:0003676">
    <property type="term" value="F:nucleic acid binding"/>
    <property type="evidence" value="ECO:0007669"/>
    <property type="project" value="InterPro"/>
</dbReference>
<dbReference type="InterPro" id="IPR023780">
    <property type="entry name" value="Chromo_domain"/>
</dbReference>
<dbReference type="Pfam" id="PF00385">
    <property type="entry name" value="Chromo"/>
    <property type="match status" value="1"/>
</dbReference>
<protein>
    <recommendedName>
        <fullName evidence="2">Integrase catalytic domain-containing protein</fullName>
    </recommendedName>
</protein>
<dbReference type="FunFam" id="3.30.70.270:FF:000020">
    <property type="entry name" value="Transposon Tf2-6 polyprotein-like Protein"/>
    <property type="match status" value="1"/>
</dbReference>
<dbReference type="OrthoDB" id="166633at2759"/>
<dbReference type="SUPFAM" id="SSF56672">
    <property type="entry name" value="DNA/RNA polymerases"/>
    <property type="match status" value="1"/>
</dbReference>
<dbReference type="Pfam" id="PF24626">
    <property type="entry name" value="SH3_Tf2-1"/>
    <property type="match status" value="1"/>
</dbReference>
<dbReference type="PROSITE" id="PS50994">
    <property type="entry name" value="INTEGRASE"/>
    <property type="match status" value="1"/>
</dbReference>
<dbReference type="GO" id="GO:0015074">
    <property type="term" value="P:DNA integration"/>
    <property type="evidence" value="ECO:0007669"/>
    <property type="project" value="InterPro"/>
</dbReference>
<organism evidence="3 4">
    <name type="scientific">Mikania micrantha</name>
    <name type="common">bitter vine</name>
    <dbReference type="NCBI Taxonomy" id="192012"/>
    <lineage>
        <taxon>Eukaryota</taxon>
        <taxon>Viridiplantae</taxon>
        <taxon>Streptophyta</taxon>
        <taxon>Embryophyta</taxon>
        <taxon>Tracheophyta</taxon>
        <taxon>Spermatophyta</taxon>
        <taxon>Magnoliopsida</taxon>
        <taxon>eudicotyledons</taxon>
        <taxon>Gunneridae</taxon>
        <taxon>Pentapetalae</taxon>
        <taxon>asterids</taxon>
        <taxon>campanulids</taxon>
        <taxon>Asterales</taxon>
        <taxon>Asteraceae</taxon>
        <taxon>Asteroideae</taxon>
        <taxon>Heliantheae alliance</taxon>
        <taxon>Eupatorieae</taxon>
        <taxon>Mikania</taxon>
    </lineage>
</organism>
<dbReference type="AlphaFoldDB" id="A0A5N6LNH7"/>
<dbReference type="Proteomes" id="UP000326396">
    <property type="component" value="Linkage Group LG9"/>
</dbReference>
<dbReference type="InterPro" id="IPR043128">
    <property type="entry name" value="Rev_trsase/Diguanyl_cyclase"/>
</dbReference>